<sequence>MASSQLGNSPTTRKAVLSIASIDTIHQETAVVLMRFALSSLLVLAIALPSGLENPYWGLLTVGFLSLRFDSGELWAKSIARIIGTLTGAIVGTALTLYLAPHPLWLIVTISIWMFACAVFTSIFQFMAGYGGFLAGMTALLVVTNNIDTSNTTAIIYYAIFRTSEISLGIIAITVSAALIFPTPQHQKLASMVEDLKQSIDVLTQGAFYPGRMTISDFIEKHKNTCLKAVRINQQRYYASILDPRIGRVGGTIDNMVMESLACISVLLVIRRMRLKELTESSNPPTELPIDVLVQRNEVYAALRRKVADNNKTLSEIRKALLDPLKLSQLPRQAADDRSMRQKAWRQSIYHAVSVGVTVVVGFIIWVVSQQATAPLIIITGAIMANLRIIRMSSSISLKDMMAASLFCGGWGFFIEFLILIHLDDFWHFYLVFFIAYAVPLVMSYRDPNALFPTTVVLVLIILMPVENTLPFDAFGFINNWVAVTIGFFIAFLTVEVIGAPDKERLIKDNIQHLDDALLKIRTGKPISISDYRHLILSHYLDILELEKTNQPELIITWFNALNIMGVSQLRLNDADLSSEQAALLAALKQLQAYHCLNLCHPAVPDKKFDDKSLSELDILIHQAEKLIELDSSRTNILIFLFGISIRRYYLISSGKGVNLIFTPFDHK</sequence>
<dbReference type="InterPro" id="IPR006726">
    <property type="entry name" value="PHBA_efflux_AaeB/fusaric-R"/>
</dbReference>
<dbReference type="Proteomes" id="UP000434580">
    <property type="component" value="Unassembled WGS sequence"/>
</dbReference>
<name>A0A5S9QLP3_9GAMM</name>
<evidence type="ECO:0000313" key="3">
    <source>
        <dbReference type="Proteomes" id="UP000434580"/>
    </source>
</evidence>
<gene>
    <name evidence="2" type="primary">aaeB_3</name>
    <name evidence="2" type="ORF">DPBNPPHM_02517</name>
</gene>
<feature type="transmembrane region" description="Helical" evidence="1">
    <location>
        <begin position="427"/>
        <end position="443"/>
    </location>
</feature>
<organism evidence="2 3">
    <name type="scientific">BD1-7 clade bacterium</name>
    <dbReference type="NCBI Taxonomy" id="2029982"/>
    <lineage>
        <taxon>Bacteria</taxon>
        <taxon>Pseudomonadati</taxon>
        <taxon>Pseudomonadota</taxon>
        <taxon>Gammaproteobacteria</taxon>
        <taxon>Cellvibrionales</taxon>
        <taxon>Spongiibacteraceae</taxon>
        <taxon>BD1-7 clade</taxon>
    </lineage>
</organism>
<dbReference type="GO" id="GO:0005886">
    <property type="term" value="C:plasma membrane"/>
    <property type="evidence" value="ECO:0007669"/>
    <property type="project" value="InterPro"/>
</dbReference>
<feature type="transmembrane region" description="Helical" evidence="1">
    <location>
        <begin position="478"/>
        <end position="498"/>
    </location>
</feature>
<feature type="transmembrane region" description="Helical" evidence="1">
    <location>
        <begin position="402"/>
        <end position="421"/>
    </location>
</feature>
<dbReference type="GO" id="GO:0022857">
    <property type="term" value="F:transmembrane transporter activity"/>
    <property type="evidence" value="ECO:0007669"/>
    <property type="project" value="InterPro"/>
</dbReference>
<feature type="transmembrane region" description="Helical" evidence="1">
    <location>
        <begin position="450"/>
        <end position="466"/>
    </location>
</feature>
<protein>
    <submittedName>
        <fullName evidence="2">p-hydroxybenzoic acid efflux pump subunit AaeB</fullName>
    </submittedName>
</protein>
<keyword evidence="1" id="KW-0472">Membrane</keyword>
<reference evidence="2 3" key="1">
    <citation type="submission" date="2019-11" db="EMBL/GenBank/DDBJ databases">
        <authorList>
            <person name="Holert J."/>
        </authorList>
    </citation>
    <scope>NUCLEOTIDE SEQUENCE [LARGE SCALE GENOMIC DNA]</scope>
    <source>
        <strain evidence="2">BC5_2</strain>
    </source>
</reference>
<evidence type="ECO:0000313" key="2">
    <source>
        <dbReference type="EMBL" id="CAA0119863.1"/>
    </source>
</evidence>
<feature type="transmembrane region" description="Helical" evidence="1">
    <location>
        <begin position="82"/>
        <end position="100"/>
    </location>
</feature>
<evidence type="ECO:0000256" key="1">
    <source>
        <dbReference type="SAM" id="Phobius"/>
    </source>
</evidence>
<keyword evidence="1" id="KW-1133">Transmembrane helix</keyword>
<accession>A0A5S9QLP3</accession>
<dbReference type="AlphaFoldDB" id="A0A5S9QLP3"/>
<feature type="transmembrane region" description="Helical" evidence="1">
    <location>
        <begin position="348"/>
        <end position="366"/>
    </location>
</feature>
<feature type="transmembrane region" description="Helical" evidence="1">
    <location>
        <begin position="54"/>
        <end position="70"/>
    </location>
</feature>
<dbReference type="EMBL" id="CACSII010000020">
    <property type="protein sequence ID" value="CAA0119863.1"/>
    <property type="molecule type" value="Genomic_DNA"/>
</dbReference>
<dbReference type="Pfam" id="PF04632">
    <property type="entry name" value="FUSC"/>
    <property type="match status" value="2"/>
</dbReference>
<proteinExistence type="predicted"/>
<feature type="transmembrane region" description="Helical" evidence="1">
    <location>
        <begin position="112"/>
        <end position="143"/>
    </location>
</feature>
<feature type="transmembrane region" description="Helical" evidence="1">
    <location>
        <begin position="372"/>
        <end position="390"/>
    </location>
</feature>
<keyword evidence="1" id="KW-0812">Transmembrane</keyword>
<feature type="transmembrane region" description="Helical" evidence="1">
    <location>
        <begin position="155"/>
        <end position="181"/>
    </location>
</feature>